<dbReference type="GO" id="GO:0007417">
    <property type="term" value="P:central nervous system development"/>
    <property type="evidence" value="ECO:0007669"/>
    <property type="project" value="TreeGrafter"/>
</dbReference>
<dbReference type="InterPro" id="IPR001304">
    <property type="entry name" value="C-type_lectin-like"/>
</dbReference>
<feature type="domain" description="EGF-like" evidence="19">
    <location>
        <begin position="1069"/>
        <end position="1104"/>
    </location>
</feature>
<feature type="disulfide bond" evidence="16">
    <location>
        <begin position="566"/>
        <end position="587"/>
    </location>
</feature>
<dbReference type="PROSITE" id="PS50923">
    <property type="entry name" value="SUSHI"/>
    <property type="match status" value="1"/>
</dbReference>
<keyword evidence="3" id="KW-0964">Secreted</keyword>
<dbReference type="InterPro" id="IPR000742">
    <property type="entry name" value="EGF"/>
</dbReference>
<dbReference type="InterPro" id="IPR016187">
    <property type="entry name" value="CTDL_fold"/>
</dbReference>
<dbReference type="FunFam" id="3.10.100.10:FF:000002">
    <property type="entry name" value="Hyaluronan proteoglycan link protein 1"/>
    <property type="match status" value="2"/>
</dbReference>
<dbReference type="InterPro" id="IPR050691">
    <property type="entry name" value="Hyaluronan_bind_Proteoglycan"/>
</dbReference>
<evidence type="ECO:0000256" key="7">
    <source>
        <dbReference type="ARBA" id="ARBA00022737"/>
    </source>
</evidence>
<evidence type="ECO:0000259" key="20">
    <source>
        <dbReference type="PROSITE" id="PS50041"/>
    </source>
</evidence>
<dbReference type="OrthoDB" id="418245at2759"/>
<dbReference type="CTD" id="559593"/>
<organism evidence="24 25">
    <name type="scientific">Gymnodraco acuticeps</name>
    <name type="common">Antarctic dragonfish</name>
    <dbReference type="NCBI Taxonomy" id="8218"/>
    <lineage>
        <taxon>Eukaryota</taxon>
        <taxon>Metazoa</taxon>
        <taxon>Chordata</taxon>
        <taxon>Craniata</taxon>
        <taxon>Vertebrata</taxon>
        <taxon>Euteleostomi</taxon>
        <taxon>Actinopterygii</taxon>
        <taxon>Neopterygii</taxon>
        <taxon>Teleostei</taxon>
        <taxon>Neoteleostei</taxon>
        <taxon>Acanthomorphata</taxon>
        <taxon>Eupercaria</taxon>
        <taxon>Perciformes</taxon>
        <taxon>Notothenioidei</taxon>
        <taxon>Bathydraconidae</taxon>
        <taxon>Gymnodraco</taxon>
    </lineage>
</organism>
<name>A0A6P8WVT8_GYMAC</name>
<feature type="compositionally biased region" description="Basic residues" evidence="17">
    <location>
        <begin position="1302"/>
        <end position="1318"/>
    </location>
</feature>
<dbReference type="InterPro" id="IPR013783">
    <property type="entry name" value="Ig-like_fold"/>
</dbReference>
<dbReference type="GO" id="GO:0045202">
    <property type="term" value="C:synapse"/>
    <property type="evidence" value="ECO:0007669"/>
    <property type="project" value="TreeGrafter"/>
</dbReference>
<feature type="domain" description="Sushi" evidence="22">
    <location>
        <begin position="1235"/>
        <end position="1295"/>
    </location>
</feature>
<evidence type="ECO:0000256" key="18">
    <source>
        <dbReference type="SAM" id="SignalP"/>
    </source>
</evidence>
<dbReference type="KEGG" id="gacu:117559112"/>
<dbReference type="FunFam" id="2.10.70.10:FF:000003">
    <property type="entry name" value="Versican core protein"/>
    <property type="match status" value="1"/>
</dbReference>
<feature type="domain" description="Ig-like" evidence="21">
    <location>
        <begin position="37"/>
        <end position="152"/>
    </location>
</feature>
<evidence type="ECO:0000313" key="24">
    <source>
        <dbReference type="Proteomes" id="UP000515161"/>
    </source>
</evidence>
<proteinExistence type="inferred from homology"/>
<evidence type="ECO:0000259" key="19">
    <source>
        <dbReference type="PROSITE" id="PS50026"/>
    </source>
</evidence>
<evidence type="ECO:0000256" key="3">
    <source>
        <dbReference type="ARBA" id="ARBA00022525"/>
    </source>
</evidence>
<feature type="domain" description="Link" evidence="23">
    <location>
        <begin position="422"/>
        <end position="517"/>
    </location>
</feature>
<dbReference type="CDD" id="cd00033">
    <property type="entry name" value="CCP"/>
    <property type="match status" value="1"/>
</dbReference>
<feature type="compositionally biased region" description="Gly residues" evidence="17">
    <location>
        <begin position="791"/>
        <end position="805"/>
    </location>
</feature>
<dbReference type="PROSITE" id="PS50026">
    <property type="entry name" value="EGF_3"/>
    <property type="match status" value="1"/>
</dbReference>
<evidence type="ECO:0000256" key="5">
    <source>
        <dbReference type="ARBA" id="ARBA00022723"/>
    </source>
</evidence>
<dbReference type="SMART" id="SM00409">
    <property type="entry name" value="IG"/>
    <property type="match status" value="1"/>
</dbReference>
<dbReference type="SUPFAM" id="SSF56436">
    <property type="entry name" value="C-type lectin-like"/>
    <property type="match status" value="5"/>
</dbReference>
<dbReference type="PRINTS" id="PR01265">
    <property type="entry name" value="LINKMODULE"/>
</dbReference>
<dbReference type="GO" id="GO:0002052">
    <property type="term" value="P:positive regulation of neuroblast proliferation"/>
    <property type="evidence" value="ECO:0007669"/>
    <property type="project" value="TreeGrafter"/>
</dbReference>
<dbReference type="PROSITE" id="PS01186">
    <property type="entry name" value="EGF_2"/>
    <property type="match status" value="1"/>
</dbReference>
<evidence type="ECO:0000256" key="13">
    <source>
        <dbReference type="ARBA" id="ARBA00042947"/>
    </source>
</evidence>
<dbReference type="FunFam" id="3.10.100.10:FF:000011">
    <property type="entry name" value="Aggrecan core protein"/>
    <property type="match status" value="1"/>
</dbReference>
<feature type="region of interest" description="Disordered" evidence="17">
    <location>
        <begin position="847"/>
        <end position="890"/>
    </location>
</feature>
<dbReference type="SMART" id="SM00406">
    <property type="entry name" value="IGv"/>
    <property type="match status" value="1"/>
</dbReference>
<evidence type="ECO:0000259" key="22">
    <source>
        <dbReference type="PROSITE" id="PS50923"/>
    </source>
</evidence>
<dbReference type="Gene3D" id="2.10.70.10">
    <property type="entry name" value="Complement Module, domain 1"/>
    <property type="match status" value="1"/>
</dbReference>
<dbReference type="FunFam" id="3.10.100.10:FF:000003">
    <property type="entry name" value="Versican core protein"/>
    <property type="match status" value="1"/>
</dbReference>
<dbReference type="CDD" id="cd03520">
    <property type="entry name" value="Link_domain_CSPGs_modules_2_4"/>
    <property type="match status" value="2"/>
</dbReference>
<feature type="disulfide bond" evidence="14">
    <location>
        <begin position="1073"/>
        <end position="1083"/>
    </location>
</feature>
<dbReference type="SMART" id="SM00034">
    <property type="entry name" value="CLECT"/>
    <property type="match status" value="1"/>
</dbReference>
<feature type="disulfide bond" evidence="15">
    <location>
        <begin position="1266"/>
        <end position="1293"/>
    </location>
</feature>
<keyword evidence="7" id="KW-0677">Repeat</keyword>
<dbReference type="GO" id="GO:0010001">
    <property type="term" value="P:glial cell differentiation"/>
    <property type="evidence" value="ECO:0007669"/>
    <property type="project" value="TreeGrafter"/>
</dbReference>
<evidence type="ECO:0000256" key="12">
    <source>
        <dbReference type="ARBA" id="ARBA00039399"/>
    </source>
</evidence>
<keyword evidence="24" id="KW-1185">Reference proteome</keyword>
<dbReference type="FunFam" id="3.10.100.10:FF:000009">
    <property type="entry name" value="Aggrecan core protein"/>
    <property type="match status" value="1"/>
</dbReference>
<evidence type="ECO:0000256" key="4">
    <source>
        <dbReference type="ARBA" id="ARBA00022530"/>
    </source>
</evidence>
<sequence>MTPLLLLCVSLPFISATVVFQLENHDDMDGTMRVSIPLEMPLRPLLGSKVVVPCYFQDNTVNDPGAPTVTPLSHRIKWSHVTKEKVTTILVASEGKVQVETEYLDRVTMINYPLVATDATMEITELRSKDSGTYRCEVLHGIEDNYDSVDIQVQGIVFHYRAITTRYTLTYEKAKAACLQNSATIATPAQLQAAYDDGYHQCDAGWLSDQTVRYPIREPREHCFGDKEEFPGVRTYGVRDVNETYDVYCFAEKLSGRVFYSMSVEKFSFYEAGDQCNKLGARLANTGELYLAWKDGMDVCNAGWLGDRSVRYPINIARPQCGGGLIGVRTVYLFPNQTGYPYPDSRYDAVCFQAEEDSNAVPMRTTPFPDIIRMTPPPGPHPGFNLSPGTEESKTGGVDTLFALPIPPSMTDVDTAMAPTGVVFHYRPITGRYTLSFVAAQQACQSVGAVIASGQQLQAAFEKGLHQCDAGWLRDQTVRYPIVSPRDNCAGNLPHIPGVRSYGLRPASEQFDVFCYMERLKGEVFFTSDYDSFSYEEAVQHCQKLNTTLATTGQLFAAWNQGLDKCRPGWLLDRSVRFPITTPRSHCGGGQVGVHMIYAYPNQTGFPDEHSRYDAYCFKAEIPVDHVDNETSIDLTIDFMMVDVINKTIVKVDHSVPTVDTTVHYNETETSVNITEIEEFINKTTVTTQQVAPTVSPILPPISTSKPVDVSGSGSAEPSSSGEIPEESSTSGSSTSGSSTSGSSTSGSSGDSSGSGQVLFSGRPDVFSGGESTSGGPQEAEGGSAVLVSSGEGGSQSGSGSGEGFDGQHSGFKASGSGFTSGSGDISGSSGDSMIIMVDGNMKEVWPTPPRPTEQEWGQGGIDSSGVNLESSASGSGSMSGSGSGGISGISFVDQGGFDLTVQPSGEQEVSGYRPFGSGFHSGFPSGVSGSGSGSEDFIQHRGDVIYLTDNNMMEVTEAPQIRHPEHGRGVVEISGQGSGSGSHHEFSGTFDINMHHSGSGVPHELSSQTTIYEETTRTDQLGHEEEDLERHAEPTVYAVTPDAAYTSPTTAPSVSYATPSVMEQPEVVEDPCDPNPCGSGSCSVQEELAVCQCPTGFSGADCSTPVQGCAEGWLEFKGSCYLHFAERDTWSEAEQRCQEVNAHLVSIGSQDEQQFVNSNGQDYQWIGLNDKDVQNQFRWTDGSPLSFENWRPNQPDNYFNSEEDCVVMIWHEGGQWNDVPCNYHLPFTCKTGPAMCGSPPEVEHGRPMGSGRERYPVDSIVRYQCDAGYTQRHLPVIRCLPDGQWEQPQVECTEAGANSNRLHKRSLRRRSKGVRSQ</sequence>
<dbReference type="Gene3D" id="3.10.100.10">
    <property type="entry name" value="Mannose-Binding Protein A, subunit A"/>
    <property type="match status" value="5"/>
</dbReference>
<reference evidence="25" key="1">
    <citation type="submission" date="2025-08" db="UniProtKB">
        <authorList>
            <consortium name="RefSeq"/>
        </authorList>
    </citation>
    <scope>IDENTIFICATION</scope>
</reference>
<dbReference type="PROSITE" id="PS00022">
    <property type="entry name" value="EGF_1"/>
    <property type="match status" value="1"/>
</dbReference>
<evidence type="ECO:0000256" key="15">
    <source>
        <dbReference type="PROSITE-ProRule" id="PRU00302"/>
    </source>
</evidence>
<dbReference type="CDD" id="cd03517">
    <property type="entry name" value="Link_domain_CSPGs_modules_1_3"/>
    <property type="match status" value="2"/>
</dbReference>
<evidence type="ECO:0000256" key="2">
    <source>
        <dbReference type="ARBA" id="ARBA00006838"/>
    </source>
</evidence>
<dbReference type="Pfam" id="PF00084">
    <property type="entry name" value="Sushi"/>
    <property type="match status" value="1"/>
</dbReference>
<protein>
    <recommendedName>
        <fullName evidence="12">Aggrecan core protein</fullName>
    </recommendedName>
    <alternativeName>
        <fullName evidence="13">Cartilage-specific proteoglycan core protein</fullName>
    </alternativeName>
</protein>
<feature type="compositionally biased region" description="Low complexity" evidence="17">
    <location>
        <begin position="711"/>
        <end position="756"/>
    </location>
</feature>
<keyword evidence="6 18" id="KW-0732">Signal</keyword>
<evidence type="ECO:0000256" key="8">
    <source>
        <dbReference type="ARBA" id="ARBA00022974"/>
    </source>
</evidence>
<feature type="disulfide bond" evidence="16">
    <location>
        <begin position="202"/>
        <end position="223"/>
    </location>
</feature>
<evidence type="ECO:0000256" key="16">
    <source>
        <dbReference type="PROSITE-ProRule" id="PRU00323"/>
    </source>
</evidence>
<dbReference type="GO" id="GO:0001501">
    <property type="term" value="P:skeletal system development"/>
    <property type="evidence" value="ECO:0007669"/>
    <property type="project" value="TreeGrafter"/>
</dbReference>
<dbReference type="GO" id="GO:0072534">
    <property type="term" value="C:perineuronal net"/>
    <property type="evidence" value="ECO:0007669"/>
    <property type="project" value="TreeGrafter"/>
</dbReference>
<evidence type="ECO:0000256" key="1">
    <source>
        <dbReference type="ARBA" id="ARBA00004498"/>
    </source>
</evidence>
<keyword evidence="8" id="KW-0654">Proteoglycan</keyword>
<dbReference type="PROSITE" id="PS01241">
    <property type="entry name" value="LINK_1"/>
    <property type="match status" value="4"/>
</dbReference>
<dbReference type="Gene3D" id="2.10.25.10">
    <property type="entry name" value="Laminin"/>
    <property type="match status" value="1"/>
</dbReference>
<feature type="signal peptide" evidence="18">
    <location>
        <begin position="1"/>
        <end position="16"/>
    </location>
</feature>
<dbReference type="InterPro" id="IPR018378">
    <property type="entry name" value="C-type_lectin_CS"/>
</dbReference>
<feature type="disulfide bond" evidence="16">
    <location>
        <begin position="468"/>
        <end position="489"/>
    </location>
</feature>
<keyword evidence="5" id="KW-0479">Metal-binding</keyword>
<dbReference type="GeneID" id="117559112"/>
<keyword evidence="10" id="KW-0325">Glycoprotein</keyword>
<dbReference type="SUPFAM" id="SSF48726">
    <property type="entry name" value="Immunoglobulin"/>
    <property type="match status" value="1"/>
</dbReference>
<dbReference type="RefSeq" id="XP_034091667.1">
    <property type="nucleotide sequence ID" value="XM_034235776.1"/>
</dbReference>
<evidence type="ECO:0000259" key="21">
    <source>
        <dbReference type="PROSITE" id="PS50835"/>
    </source>
</evidence>
<evidence type="ECO:0000256" key="11">
    <source>
        <dbReference type="ARBA" id="ARBA00023319"/>
    </source>
</evidence>
<feature type="domain" description="C-type lectin" evidence="20">
    <location>
        <begin position="1117"/>
        <end position="1231"/>
    </location>
</feature>
<evidence type="ECO:0000256" key="9">
    <source>
        <dbReference type="ARBA" id="ARBA00023157"/>
    </source>
</evidence>
<feature type="domain" description="Link" evidence="23">
    <location>
        <begin position="256"/>
        <end position="353"/>
    </location>
</feature>
<feature type="region of interest" description="Disordered" evidence="17">
    <location>
        <begin position="1297"/>
        <end position="1318"/>
    </location>
</feature>
<dbReference type="InterPro" id="IPR035976">
    <property type="entry name" value="Sushi/SCR/CCP_sf"/>
</dbReference>
<feature type="disulfide bond" evidence="15">
    <location>
        <begin position="1237"/>
        <end position="1280"/>
    </location>
</feature>
<evidence type="ECO:0000256" key="6">
    <source>
        <dbReference type="ARBA" id="ARBA00022729"/>
    </source>
</evidence>
<dbReference type="FunFam" id="2.60.40.10:FF:000451">
    <property type="entry name" value="aggrecan core protein"/>
    <property type="match status" value="1"/>
</dbReference>
<keyword evidence="11" id="KW-0393">Immunoglobulin domain</keyword>
<evidence type="ECO:0000313" key="25">
    <source>
        <dbReference type="RefSeq" id="XP_034091667.1"/>
    </source>
</evidence>
<dbReference type="Pfam" id="PF00059">
    <property type="entry name" value="Lectin_C"/>
    <property type="match status" value="1"/>
</dbReference>
<dbReference type="SUPFAM" id="SSF57535">
    <property type="entry name" value="Complement control module/SCR domain"/>
    <property type="match status" value="1"/>
</dbReference>
<gene>
    <name evidence="25" type="primary">acanb</name>
</gene>
<feature type="domain" description="Link" evidence="23">
    <location>
        <begin position="522"/>
        <end position="619"/>
    </location>
</feature>
<evidence type="ECO:0000259" key="23">
    <source>
        <dbReference type="PROSITE" id="PS50963"/>
    </source>
</evidence>
<comment type="caution">
    <text evidence="14">Lacks conserved residue(s) required for the propagation of feature annotation.</text>
</comment>
<keyword evidence="9 14" id="KW-1015">Disulfide bond</keyword>
<evidence type="ECO:0000256" key="14">
    <source>
        <dbReference type="PROSITE-ProRule" id="PRU00076"/>
    </source>
</evidence>
<feature type="chain" id="PRO_5027695975" description="Aggrecan core protein" evidence="18">
    <location>
        <begin position="17"/>
        <end position="1318"/>
    </location>
</feature>
<dbReference type="PANTHER" id="PTHR22804:SF42">
    <property type="entry name" value="AGGRECAN CORE PROTEIN"/>
    <property type="match status" value="1"/>
</dbReference>
<evidence type="ECO:0000256" key="17">
    <source>
        <dbReference type="SAM" id="MobiDB-lite"/>
    </source>
</evidence>
<dbReference type="PROSITE" id="PS50835">
    <property type="entry name" value="IG_LIKE"/>
    <property type="match status" value="1"/>
</dbReference>
<feature type="compositionally biased region" description="Gly residues" evidence="17">
    <location>
        <begin position="878"/>
        <end position="888"/>
    </location>
</feature>
<dbReference type="PROSITE" id="PS50963">
    <property type="entry name" value="LINK_2"/>
    <property type="match status" value="4"/>
</dbReference>
<dbReference type="Pfam" id="PF00193">
    <property type="entry name" value="Xlink"/>
    <property type="match status" value="4"/>
</dbReference>
<dbReference type="SMART" id="SM00032">
    <property type="entry name" value="CCP"/>
    <property type="match status" value="1"/>
</dbReference>
<comment type="subcellular location">
    <subcellularLocation>
        <location evidence="1">Secreted</location>
        <location evidence="1">Extracellular space</location>
        <location evidence="1">Extracellular matrix</location>
    </subcellularLocation>
</comment>
<dbReference type="InParanoid" id="A0A6P8WVT8"/>
<dbReference type="PANTHER" id="PTHR22804">
    <property type="entry name" value="AGGRECAN/VERSICAN PROTEOGLYCAN"/>
    <property type="match status" value="1"/>
</dbReference>
<dbReference type="Proteomes" id="UP000515161">
    <property type="component" value="Unplaced"/>
</dbReference>
<keyword evidence="14" id="KW-0245">EGF-like domain</keyword>
<dbReference type="Gene3D" id="2.60.40.10">
    <property type="entry name" value="Immunoglobulins"/>
    <property type="match status" value="1"/>
</dbReference>
<keyword evidence="15" id="KW-0768">Sushi</keyword>
<dbReference type="PROSITE" id="PS00615">
    <property type="entry name" value="C_TYPE_LECTIN_1"/>
    <property type="match status" value="1"/>
</dbReference>
<feature type="disulfide bond" evidence="16">
    <location>
        <begin position="300"/>
        <end position="321"/>
    </location>
</feature>
<dbReference type="InterPro" id="IPR000436">
    <property type="entry name" value="Sushi_SCR_CCP_dom"/>
</dbReference>
<feature type="disulfide bond" evidence="14">
    <location>
        <begin position="1094"/>
        <end position="1103"/>
    </location>
</feature>
<evidence type="ECO:0000256" key="10">
    <source>
        <dbReference type="ARBA" id="ARBA00023180"/>
    </source>
</evidence>
<dbReference type="GO" id="GO:0005615">
    <property type="term" value="C:extracellular space"/>
    <property type="evidence" value="ECO:0007669"/>
    <property type="project" value="TreeGrafter"/>
</dbReference>
<dbReference type="SMART" id="SM00445">
    <property type="entry name" value="LINK"/>
    <property type="match status" value="4"/>
</dbReference>
<dbReference type="InterPro" id="IPR000538">
    <property type="entry name" value="Link_dom"/>
</dbReference>
<dbReference type="GO" id="GO:0046872">
    <property type="term" value="F:metal ion binding"/>
    <property type="evidence" value="ECO:0007669"/>
    <property type="project" value="UniProtKB-KW"/>
</dbReference>
<dbReference type="GO" id="GO:0007155">
    <property type="term" value="P:cell adhesion"/>
    <property type="evidence" value="ECO:0007669"/>
    <property type="project" value="InterPro"/>
</dbReference>
<dbReference type="InterPro" id="IPR003599">
    <property type="entry name" value="Ig_sub"/>
</dbReference>
<accession>A0A6P8WVT8</accession>
<feature type="compositionally biased region" description="Low complexity" evidence="17">
    <location>
        <begin position="810"/>
        <end position="833"/>
    </location>
</feature>
<feature type="region of interest" description="Disordered" evidence="17">
    <location>
        <begin position="687"/>
        <end position="834"/>
    </location>
</feature>
<dbReference type="InterPro" id="IPR016186">
    <property type="entry name" value="C-type_lectin-like/link_sf"/>
</dbReference>
<dbReference type="InterPro" id="IPR013106">
    <property type="entry name" value="Ig_V-set"/>
</dbReference>
<dbReference type="InterPro" id="IPR036179">
    <property type="entry name" value="Ig-like_dom_sf"/>
</dbReference>
<dbReference type="GO" id="GO:0005540">
    <property type="term" value="F:hyaluronic acid binding"/>
    <property type="evidence" value="ECO:0007669"/>
    <property type="project" value="InterPro"/>
</dbReference>
<feature type="domain" description="Link" evidence="23">
    <location>
        <begin position="156"/>
        <end position="251"/>
    </location>
</feature>
<comment type="similarity">
    <text evidence="2">Belongs to the aggrecan/versican proteoglycan family.</text>
</comment>
<dbReference type="InterPro" id="IPR007110">
    <property type="entry name" value="Ig-like_dom"/>
</dbReference>
<dbReference type="PROSITE" id="PS50041">
    <property type="entry name" value="C_TYPE_LECTIN_2"/>
    <property type="match status" value="1"/>
</dbReference>
<keyword evidence="4" id="KW-0272">Extracellular matrix</keyword>